<organism evidence="1 2">
    <name type="scientific">Streptosporangium amethystogenes subsp. fukuiense</name>
    <dbReference type="NCBI Taxonomy" id="698418"/>
    <lineage>
        <taxon>Bacteria</taxon>
        <taxon>Bacillati</taxon>
        <taxon>Actinomycetota</taxon>
        <taxon>Actinomycetes</taxon>
        <taxon>Streptosporangiales</taxon>
        <taxon>Streptosporangiaceae</taxon>
        <taxon>Streptosporangium</taxon>
    </lineage>
</organism>
<name>A0ABW2T5J4_9ACTN</name>
<dbReference type="EMBL" id="JBHTEE010000001">
    <property type="protein sequence ID" value="MFC7603694.1"/>
    <property type="molecule type" value="Genomic_DNA"/>
</dbReference>
<proteinExistence type="predicted"/>
<evidence type="ECO:0000313" key="2">
    <source>
        <dbReference type="Proteomes" id="UP001596514"/>
    </source>
</evidence>
<dbReference type="RefSeq" id="WP_343981947.1">
    <property type="nucleotide sequence ID" value="NZ_BAAAGK010000233.1"/>
</dbReference>
<dbReference type="Proteomes" id="UP001596514">
    <property type="component" value="Unassembled WGS sequence"/>
</dbReference>
<sequence length="90" mass="10330">MSAEEADERVTRFILKTYREEGYNDHLTTCPDLTAQNPEGYNSQYGCDTGCEYVRFEATMTCPHGESDDFEWGDFDDLASILKQLDEETL</sequence>
<reference evidence="2" key="1">
    <citation type="journal article" date="2019" name="Int. J. Syst. Evol. Microbiol.">
        <title>The Global Catalogue of Microorganisms (GCM) 10K type strain sequencing project: providing services to taxonomists for standard genome sequencing and annotation.</title>
        <authorList>
            <consortium name="The Broad Institute Genomics Platform"/>
            <consortium name="The Broad Institute Genome Sequencing Center for Infectious Disease"/>
            <person name="Wu L."/>
            <person name="Ma J."/>
        </authorList>
    </citation>
    <scope>NUCLEOTIDE SEQUENCE [LARGE SCALE GENOMIC DNA]</scope>
    <source>
        <strain evidence="2">JCM 10083</strain>
    </source>
</reference>
<accession>A0ABW2T5J4</accession>
<keyword evidence="2" id="KW-1185">Reference proteome</keyword>
<protein>
    <submittedName>
        <fullName evidence="1">Uncharacterized protein</fullName>
    </submittedName>
</protein>
<comment type="caution">
    <text evidence="1">The sequence shown here is derived from an EMBL/GenBank/DDBJ whole genome shotgun (WGS) entry which is preliminary data.</text>
</comment>
<gene>
    <name evidence="1" type="ORF">ACFQVD_26625</name>
</gene>
<evidence type="ECO:0000313" key="1">
    <source>
        <dbReference type="EMBL" id="MFC7603694.1"/>
    </source>
</evidence>